<protein>
    <submittedName>
        <fullName evidence="8">Transcription factor bHLH52-like</fullName>
    </submittedName>
</protein>
<evidence type="ECO:0000256" key="2">
    <source>
        <dbReference type="ARBA" id="ARBA00005510"/>
    </source>
</evidence>
<accession>A0A8B7CTP9</accession>
<feature type="domain" description="BHLH" evidence="6">
    <location>
        <begin position="149"/>
        <end position="198"/>
    </location>
</feature>
<dbReference type="PROSITE" id="PS50888">
    <property type="entry name" value="BHLH"/>
    <property type="match status" value="1"/>
</dbReference>
<evidence type="ECO:0000313" key="8">
    <source>
        <dbReference type="RefSeq" id="XP_008806162.1"/>
    </source>
</evidence>
<dbReference type="SMART" id="SM00353">
    <property type="entry name" value="HLH"/>
    <property type="match status" value="1"/>
</dbReference>
<dbReference type="InterPro" id="IPR011598">
    <property type="entry name" value="bHLH_dom"/>
</dbReference>
<evidence type="ECO:0000259" key="6">
    <source>
        <dbReference type="PROSITE" id="PS50888"/>
    </source>
</evidence>
<dbReference type="InterPro" id="IPR036638">
    <property type="entry name" value="HLH_DNA-bd_sf"/>
</dbReference>
<dbReference type="GeneID" id="103718923"/>
<dbReference type="GO" id="GO:0005634">
    <property type="term" value="C:nucleus"/>
    <property type="evidence" value="ECO:0007669"/>
    <property type="project" value="UniProtKB-SubCell"/>
</dbReference>
<dbReference type="RefSeq" id="XP_008806162.1">
    <property type="nucleotide sequence ID" value="XM_008807940.2"/>
</dbReference>
<evidence type="ECO:0000256" key="4">
    <source>
        <dbReference type="ARBA" id="ARBA00023163"/>
    </source>
</evidence>
<dbReference type="GO" id="GO:0046983">
    <property type="term" value="F:protein dimerization activity"/>
    <property type="evidence" value="ECO:0007669"/>
    <property type="project" value="InterPro"/>
</dbReference>
<dbReference type="OrthoDB" id="1921534at2759"/>
<reference evidence="7" key="1">
    <citation type="journal article" date="2019" name="Nat. Commun.">
        <title>Genome-wide association mapping of date palm fruit traits.</title>
        <authorList>
            <person name="Hazzouri K.M."/>
            <person name="Gros-Balthazard M."/>
            <person name="Flowers J.M."/>
            <person name="Copetti D."/>
            <person name="Lemansour A."/>
            <person name="Lebrun M."/>
            <person name="Masmoudi K."/>
            <person name="Ferrand S."/>
            <person name="Dhar M.I."/>
            <person name="Fresquez Z.A."/>
            <person name="Rosas U."/>
            <person name="Zhang J."/>
            <person name="Talag J."/>
            <person name="Lee S."/>
            <person name="Kudrna D."/>
            <person name="Powell R.F."/>
            <person name="Leitch I.J."/>
            <person name="Krueger R.R."/>
            <person name="Wing R.A."/>
            <person name="Amiri K.M.A."/>
            <person name="Purugganan M.D."/>
        </authorList>
    </citation>
    <scope>NUCLEOTIDE SEQUENCE [LARGE SCALE GENOMIC DNA]</scope>
    <source>
        <strain evidence="7">cv. Khalas</strain>
    </source>
</reference>
<dbReference type="Proteomes" id="UP000228380">
    <property type="component" value="Chromosome 3"/>
</dbReference>
<keyword evidence="5" id="KW-0539">Nucleus</keyword>
<dbReference type="Gene3D" id="4.10.280.10">
    <property type="entry name" value="Helix-loop-helix DNA-binding domain"/>
    <property type="match status" value="1"/>
</dbReference>
<dbReference type="KEGG" id="pda:103718923"/>
<gene>
    <name evidence="8" type="primary">LOC103718923</name>
</gene>
<dbReference type="PANTHER" id="PTHR16223">
    <property type="entry name" value="TRANSCRIPTION FACTOR BHLH83-RELATED"/>
    <property type="match status" value="1"/>
</dbReference>
<comment type="subcellular location">
    <subcellularLocation>
        <location evidence="1">Nucleus</location>
    </subcellularLocation>
</comment>
<dbReference type="GO" id="GO:0000978">
    <property type="term" value="F:RNA polymerase II cis-regulatory region sequence-specific DNA binding"/>
    <property type="evidence" value="ECO:0007669"/>
    <property type="project" value="TreeGrafter"/>
</dbReference>
<sequence>MAPFHEHQSEVADALLGFFCDPLEASCLPIDSLFDPPDDQFYAETDPYSLTSFNHPSLSAPSLLSIPPDDHCAPRNELDLYQCPKRPRSCSDLYHPSDLMLEAKSYNGAVAAAPTMARFQAPRFLSEFAVPPPAVGLLVCNAERKTNGGCLSAQSVAARERRKKISEKTQELGKLIPGGNKMNTAEMFQAASKYVKFLQAQVGILGLLSTIQGWKASSQVEQQLQVLLGSTTIQEKLYGEGKCMVPKELVEAMAQDHEIKSNQLISRDLDRFTESMG</sequence>
<dbReference type="Pfam" id="PF00010">
    <property type="entry name" value="HLH"/>
    <property type="match status" value="1"/>
</dbReference>
<dbReference type="PANTHER" id="PTHR16223:SF49">
    <property type="entry name" value="TRANSCRIPTION FACTOR BHLH52-RELATED"/>
    <property type="match status" value="1"/>
</dbReference>
<evidence type="ECO:0000256" key="3">
    <source>
        <dbReference type="ARBA" id="ARBA00023015"/>
    </source>
</evidence>
<evidence type="ECO:0000256" key="5">
    <source>
        <dbReference type="ARBA" id="ARBA00023242"/>
    </source>
</evidence>
<evidence type="ECO:0000256" key="1">
    <source>
        <dbReference type="ARBA" id="ARBA00004123"/>
    </source>
</evidence>
<name>A0A8B7CTP9_PHODC</name>
<comment type="similarity">
    <text evidence="2">Belongs to the bHLH protein family.</text>
</comment>
<reference evidence="8" key="2">
    <citation type="submission" date="2025-08" db="UniProtKB">
        <authorList>
            <consortium name="RefSeq"/>
        </authorList>
    </citation>
    <scope>IDENTIFICATION</scope>
    <source>
        <tissue evidence="8">Young leaves</tissue>
    </source>
</reference>
<proteinExistence type="inferred from homology"/>
<keyword evidence="4" id="KW-0804">Transcription</keyword>
<dbReference type="SUPFAM" id="SSF47459">
    <property type="entry name" value="HLH, helix-loop-helix DNA-binding domain"/>
    <property type="match status" value="1"/>
</dbReference>
<dbReference type="InterPro" id="IPR045843">
    <property type="entry name" value="IND-like"/>
</dbReference>
<dbReference type="CDD" id="cd11393">
    <property type="entry name" value="bHLH_AtbHLH_like"/>
    <property type="match status" value="1"/>
</dbReference>
<dbReference type="InterPro" id="IPR045239">
    <property type="entry name" value="bHLH95_bHLH"/>
</dbReference>
<dbReference type="GO" id="GO:0000981">
    <property type="term" value="F:DNA-binding transcription factor activity, RNA polymerase II-specific"/>
    <property type="evidence" value="ECO:0007669"/>
    <property type="project" value="TreeGrafter"/>
</dbReference>
<keyword evidence="7" id="KW-1185">Reference proteome</keyword>
<keyword evidence="3" id="KW-0805">Transcription regulation</keyword>
<organism evidence="7 8">
    <name type="scientific">Phoenix dactylifera</name>
    <name type="common">Date palm</name>
    <dbReference type="NCBI Taxonomy" id="42345"/>
    <lineage>
        <taxon>Eukaryota</taxon>
        <taxon>Viridiplantae</taxon>
        <taxon>Streptophyta</taxon>
        <taxon>Embryophyta</taxon>
        <taxon>Tracheophyta</taxon>
        <taxon>Spermatophyta</taxon>
        <taxon>Magnoliopsida</taxon>
        <taxon>Liliopsida</taxon>
        <taxon>Arecaceae</taxon>
        <taxon>Coryphoideae</taxon>
        <taxon>Phoeniceae</taxon>
        <taxon>Phoenix</taxon>
    </lineage>
</organism>
<dbReference type="AlphaFoldDB" id="A0A8B7CTP9"/>
<evidence type="ECO:0000313" key="7">
    <source>
        <dbReference type="Proteomes" id="UP000228380"/>
    </source>
</evidence>